<keyword evidence="2" id="KW-1185">Reference proteome</keyword>
<dbReference type="EMBL" id="JAUOEM010000001">
    <property type="protein sequence ID" value="MDO5986148.1"/>
    <property type="molecule type" value="Genomic_DNA"/>
</dbReference>
<evidence type="ECO:0008006" key="3">
    <source>
        <dbReference type="Google" id="ProtNLM"/>
    </source>
</evidence>
<organism evidence="1 2">
    <name type="scientific">Flavivirga amylovorans</name>
    <dbReference type="NCBI Taxonomy" id="870486"/>
    <lineage>
        <taxon>Bacteria</taxon>
        <taxon>Pseudomonadati</taxon>
        <taxon>Bacteroidota</taxon>
        <taxon>Flavobacteriia</taxon>
        <taxon>Flavobacteriales</taxon>
        <taxon>Flavobacteriaceae</taxon>
        <taxon>Flavivirga</taxon>
    </lineage>
</organism>
<name>A0ABT8WWU8_9FLAO</name>
<dbReference type="Proteomes" id="UP001176891">
    <property type="component" value="Unassembled WGS sequence"/>
</dbReference>
<protein>
    <recommendedName>
        <fullName evidence="3">SIMPL domain-containing protein</fullName>
    </recommendedName>
</protein>
<evidence type="ECO:0000313" key="1">
    <source>
        <dbReference type="EMBL" id="MDO5986148.1"/>
    </source>
</evidence>
<accession>A0ABT8WWU8</accession>
<comment type="caution">
    <text evidence="1">The sequence shown here is derived from an EMBL/GenBank/DDBJ whole genome shotgun (WGS) entry which is preliminary data.</text>
</comment>
<reference evidence="1" key="1">
    <citation type="submission" date="2023-07" db="EMBL/GenBank/DDBJ databases">
        <title>Two novel species in the genus Flavivirga.</title>
        <authorList>
            <person name="Kwon K."/>
        </authorList>
    </citation>
    <scope>NUCLEOTIDE SEQUENCE</scope>
    <source>
        <strain evidence="1">KACC 14157</strain>
    </source>
</reference>
<gene>
    <name evidence="1" type="ORF">Q4Q39_01915</name>
</gene>
<proteinExistence type="predicted"/>
<evidence type="ECO:0000313" key="2">
    <source>
        <dbReference type="Proteomes" id="UP001176891"/>
    </source>
</evidence>
<sequence length="201" mass="23181">MKKIIVVLLLCATPIFGQQNNTITVVGEASKKFEIEKYIVHFEFRELVADGYQNVESKKRAQIIEDYKNKLKKINIDFEKFERNRLLPLTTSAYARSSYYEYTTTSFEEVENLFGLPMQGVTITWVEILTKKNTNSDLVTLDKTAINDAKNRANTIANGINKKIGDIQKIETLTDKSPRVFNSSKPHEFQKHYVKVTFTLE</sequence>
<dbReference type="RefSeq" id="WP_303280668.1">
    <property type="nucleotide sequence ID" value="NZ_BAABCZ010000016.1"/>
</dbReference>